<evidence type="ECO:0000256" key="1">
    <source>
        <dbReference type="ARBA" id="ARBA00023125"/>
    </source>
</evidence>
<evidence type="ECO:0000259" key="3">
    <source>
        <dbReference type="PROSITE" id="PS50977"/>
    </source>
</evidence>
<protein>
    <submittedName>
        <fullName evidence="4">TetR/AcrR family transcriptional regulator</fullName>
    </submittedName>
</protein>
<sequence length="202" mass="22395">MRIKCEARRQNIVEVASEVFREFGFEAASMSEIATRVGGSKATLYSYFSSKEELFVAVVRQFAEAHMREIFALLDPAADLGNTLQVFGERFLGRISQPDMVCAHRNLFAEAGKSNVGRLFYERGPLEGLQMLADFMQQAMALGKLRSEDKMIAAHHFLGLLKAESLERLLLGVQDEIEPASIAPMVARAVQVFLCGYAPATV</sequence>
<comment type="caution">
    <text evidence="4">The sequence shown here is derived from an EMBL/GenBank/DDBJ whole genome shotgun (WGS) entry which is preliminary data.</text>
</comment>
<accession>A0ABX2IJF8</accession>
<dbReference type="InterPro" id="IPR001647">
    <property type="entry name" value="HTH_TetR"/>
</dbReference>
<feature type="DNA-binding region" description="H-T-H motif" evidence="2">
    <location>
        <begin position="29"/>
        <end position="48"/>
    </location>
</feature>
<gene>
    <name evidence="4" type="ORF">HJ583_018210</name>
</gene>
<proteinExistence type="predicted"/>
<feature type="domain" description="HTH tetR-type" evidence="3">
    <location>
        <begin position="6"/>
        <end position="66"/>
    </location>
</feature>
<keyword evidence="1 2" id="KW-0238">DNA-binding</keyword>
<dbReference type="InterPro" id="IPR009057">
    <property type="entry name" value="Homeodomain-like_sf"/>
</dbReference>
<dbReference type="Pfam" id="PF14246">
    <property type="entry name" value="TetR_C_7"/>
    <property type="match status" value="1"/>
</dbReference>
<dbReference type="InterPro" id="IPR050109">
    <property type="entry name" value="HTH-type_TetR-like_transc_reg"/>
</dbReference>
<keyword evidence="5" id="KW-1185">Reference proteome</keyword>
<evidence type="ECO:0000313" key="5">
    <source>
        <dbReference type="Proteomes" id="UP000778523"/>
    </source>
</evidence>
<dbReference type="PANTHER" id="PTHR30055">
    <property type="entry name" value="HTH-TYPE TRANSCRIPTIONAL REGULATOR RUTR"/>
    <property type="match status" value="1"/>
</dbReference>
<dbReference type="InterPro" id="IPR039536">
    <property type="entry name" value="TetR_C_Proteobacteria"/>
</dbReference>
<dbReference type="Pfam" id="PF00440">
    <property type="entry name" value="TetR_N"/>
    <property type="match status" value="1"/>
</dbReference>
<reference evidence="4 5" key="1">
    <citation type="submission" date="2020-06" db="EMBL/GenBank/DDBJ databases">
        <title>Draft genome of Uliginosibacterium sp. IMCC34675.</title>
        <authorList>
            <person name="Song J."/>
        </authorList>
    </citation>
    <scope>NUCLEOTIDE SEQUENCE [LARGE SCALE GENOMIC DNA]</scope>
    <source>
        <strain evidence="4 5">IMCC34675</strain>
    </source>
</reference>
<dbReference type="PRINTS" id="PR00455">
    <property type="entry name" value="HTHTETR"/>
</dbReference>
<evidence type="ECO:0000256" key="2">
    <source>
        <dbReference type="PROSITE-ProRule" id="PRU00335"/>
    </source>
</evidence>
<dbReference type="SUPFAM" id="SSF46689">
    <property type="entry name" value="Homeodomain-like"/>
    <property type="match status" value="1"/>
</dbReference>
<dbReference type="RefSeq" id="WP_101940361.1">
    <property type="nucleotide sequence ID" value="NZ_JABCSC020000006.1"/>
</dbReference>
<evidence type="ECO:0000313" key="4">
    <source>
        <dbReference type="EMBL" id="NSL56971.1"/>
    </source>
</evidence>
<dbReference type="PANTHER" id="PTHR30055:SF119">
    <property type="entry name" value="NALC"/>
    <property type="match status" value="1"/>
</dbReference>
<dbReference type="PROSITE" id="PS50977">
    <property type="entry name" value="HTH_TETR_2"/>
    <property type="match status" value="1"/>
</dbReference>
<name>A0ABX2IJF8_9RHOO</name>
<dbReference type="Proteomes" id="UP000778523">
    <property type="component" value="Unassembled WGS sequence"/>
</dbReference>
<organism evidence="4 5">
    <name type="scientific">Uliginosibacterium aquaticum</name>
    <dbReference type="NCBI Taxonomy" id="2731212"/>
    <lineage>
        <taxon>Bacteria</taxon>
        <taxon>Pseudomonadati</taxon>
        <taxon>Pseudomonadota</taxon>
        <taxon>Betaproteobacteria</taxon>
        <taxon>Rhodocyclales</taxon>
        <taxon>Zoogloeaceae</taxon>
        <taxon>Uliginosibacterium</taxon>
    </lineage>
</organism>
<dbReference type="EMBL" id="JABCSC020000006">
    <property type="protein sequence ID" value="NSL56971.1"/>
    <property type="molecule type" value="Genomic_DNA"/>
</dbReference>
<dbReference type="Gene3D" id="1.10.357.10">
    <property type="entry name" value="Tetracycline Repressor, domain 2"/>
    <property type="match status" value="1"/>
</dbReference>